<proteinExistence type="predicted"/>
<reference evidence="1 2" key="1">
    <citation type="submission" date="2020-09" db="EMBL/GenBank/DDBJ databases">
        <authorList>
            <person name="Yoon J.-W."/>
        </authorList>
    </citation>
    <scope>NUCLEOTIDE SEQUENCE [LARGE SCALE GENOMIC DNA]</scope>
    <source>
        <strain evidence="1 2">KMU-140</strain>
    </source>
</reference>
<organism evidence="1 2">
    <name type="scientific">Erythrobacter rubeus</name>
    <dbReference type="NCBI Taxonomy" id="2760803"/>
    <lineage>
        <taxon>Bacteria</taxon>
        <taxon>Pseudomonadati</taxon>
        <taxon>Pseudomonadota</taxon>
        <taxon>Alphaproteobacteria</taxon>
        <taxon>Sphingomonadales</taxon>
        <taxon>Erythrobacteraceae</taxon>
        <taxon>Erythrobacter/Porphyrobacter group</taxon>
        <taxon>Erythrobacter</taxon>
    </lineage>
</organism>
<dbReference type="EMBL" id="JACXLC010000001">
    <property type="protein sequence ID" value="MBD2841316.1"/>
    <property type="molecule type" value="Genomic_DNA"/>
</dbReference>
<keyword evidence="2" id="KW-1185">Reference proteome</keyword>
<evidence type="ECO:0000313" key="2">
    <source>
        <dbReference type="Proteomes" id="UP000635384"/>
    </source>
</evidence>
<sequence length="58" mass="6942">MKRDMDFIREMLLWMEERDDRIFYQLQGFPGLDANEEKIFGHLALLISAGFVDKPKEH</sequence>
<protein>
    <recommendedName>
        <fullName evidence="3">DUF2513 domain-containing protein</fullName>
    </recommendedName>
</protein>
<evidence type="ECO:0000313" key="1">
    <source>
        <dbReference type="EMBL" id="MBD2841316.1"/>
    </source>
</evidence>
<gene>
    <name evidence="1" type="ORF">IB285_03485</name>
</gene>
<evidence type="ECO:0008006" key="3">
    <source>
        <dbReference type="Google" id="ProtNLM"/>
    </source>
</evidence>
<dbReference type="InterPro" id="IPR019650">
    <property type="entry name" value="DUF2513"/>
</dbReference>
<dbReference type="Pfam" id="PF10711">
    <property type="entry name" value="DUF2513"/>
    <property type="match status" value="1"/>
</dbReference>
<name>A0ABR8KSW6_9SPHN</name>
<accession>A0ABR8KSW6</accession>
<dbReference type="RefSeq" id="WP_190786867.1">
    <property type="nucleotide sequence ID" value="NZ_JACXLC010000001.1"/>
</dbReference>
<comment type="caution">
    <text evidence="1">The sequence shown here is derived from an EMBL/GenBank/DDBJ whole genome shotgun (WGS) entry which is preliminary data.</text>
</comment>
<dbReference type="Proteomes" id="UP000635384">
    <property type="component" value="Unassembled WGS sequence"/>
</dbReference>